<sequence>QCSVIATHFGDPLHFTYTVRGTLSASIHLNCDQLLSHFINGDCMRRFPEDIIHAES</sequence>
<proteinExistence type="predicted"/>
<gene>
    <name evidence="1" type="ORF">WMSIL1_LOCUS9857</name>
</gene>
<reference evidence="1 2" key="1">
    <citation type="submission" date="2019-07" db="EMBL/GenBank/DDBJ databases">
        <authorList>
            <person name="Jastrzebski P J."/>
            <person name="Paukszto L."/>
            <person name="Jastrzebski P J."/>
        </authorList>
    </citation>
    <scope>NUCLEOTIDE SEQUENCE [LARGE SCALE GENOMIC DNA]</scope>
    <source>
        <strain evidence="1 2">WMS-il1</strain>
    </source>
</reference>
<feature type="non-terminal residue" evidence="1">
    <location>
        <position position="1"/>
    </location>
</feature>
<keyword evidence="2" id="KW-1185">Reference proteome</keyword>
<evidence type="ECO:0000313" key="1">
    <source>
        <dbReference type="EMBL" id="VUZ51077.1"/>
    </source>
</evidence>
<dbReference type="EMBL" id="CABIJS010000421">
    <property type="protein sequence ID" value="VUZ51077.1"/>
    <property type="molecule type" value="Genomic_DNA"/>
</dbReference>
<name>A0A564YUW8_HYMDI</name>
<evidence type="ECO:0000313" key="2">
    <source>
        <dbReference type="Proteomes" id="UP000321570"/>
    </source>
</evidence>
<dbReference type="AlphaFoldDB" id="A0A564YUW8"/>
<protein>
    <submittedName>
        <fullName evidence="1">Uncharacterized protein</fullName>
    </submittedName>
</protein>
<dbReference type="Proteomes" id="UP000321570">
    <property type="component" value="Unassembled WGS sequence"/>
</dbReference>
<accession>A0A564YUW8</accession>
<organism evidence="1 2">
    <name type="scientific">Hymenolepis diminuta</name>
    <name type="common">Rat tapeworm</name>
    <dbReference type="NCBI Taxonomy" id="6216"/>
    <lineage>
        <taxon>Eukaryota</taxon>
        <taxon>Metazoa</taxon>
        <taxon>Spiralia</taxon>
        <taxon>Lophotrochozoa</taxon>
        <taxon>Platyhelminthes</taxon>
        <taxon>Cestoda</taxon>
        <taxon>Eucestoda</taxon>
        <taxon>Cyclophyllidea</taxon>
        <taxon>Hymenolepididae</taxon>
        <taxon>Hymenolepis</taxon>
    </lineage>
</organism>